<dbReference type="Pfam" id="PF00085">
    <property type="entry name" value="Thioredoxin"/>
    <property type="match status" value="1"/>
</dbReference>
<dbReference type="OrthoDB" id="72053at2759"/>
<protein>
    <recommendedName>
        <fullName evidence="2">Thioredoxin domain-containing protein</fullName>
    </recommendedName>
</protein>
<feature type="domain" description="Thioredoxin" evidence="2">
    <location>
        <begin position="6"/>
        <end position="134"/>
    </location>
</feature>
<dbReference type="EMBL" id="CAKKNE010000005">
    <property type="protein sequence ID" value="CAH0376197.1"/>
    <property type="molecule type" value="Genomic_DNA"/>
</dbReference>
<evidence type="ECO:0000313" key="4">
    <source>
        <dbReference type="Proteomes" id="UP000789595"/>
    </source>
</evidence>
<dbReference type="Proteomes" id="UP000789595">
    <property type="component" value="Unassembled WGS sequence"/>
</dbReference>
<evidence type="ECO:0000313" key="3">
    <source>
        <dbReference type="EMBL" id="CAH0376197.1"/>
    </source>
</evidence>
<proteinExistence type="predicted"/>
<accession>A0A8J2SYI2</accession>
<dbReference type="Gene3D" id="3.40.30.10">
    <property type="entry name" value="Glutaredoxin"/>
    <property type="match status" value="1"/>
</dbReference>
<gene>
    <name evidence="3" type="ORF">PECAL_5P07620</name>
</gene>
<feature type="signal peptide" evidence="1">
    <location>
        <begin position="1"/>
        <end position="17"/>
    </location>
</feature>
<dbReference type="InterPro" id="IPR036249">
    <property type="entry name" value="Thioredoxin-like_sf"/>
</dbReference>
<keyword evidence="4" id="KW-1185">Reference proteome</keyword>
<evidence type="ECO:0000259" key="2">
    <source>
        <dbReference type="PROSITE" id="PS51352"/>
    </source>
</evidence>
<name>A0A8J2SYI2_9STRA</name>
<feature type="chain" id="PRO_5035282763" description="Thioredoxin domain-containing protein" evidence="1">
    <location>
        <begin position="18"/>
        <end position="150"/>
    </location>
</feature>
<sequence length="150" mass="16929">MRVYAALTLLLAARAAAEPVERREIRSVDEFRRLVQTSQRCFLVEFFSGMCGYCQEFEPTWLELAKTTTRLEPARVNIDMPGGLAVAELVGVINEGIPAVVLFNQRRTDSHQTLMAGELEELPKLLRRVYKATKGQYLSTDAEGFFLRAS</sequence>
<evidence type="ECO:0000256" key="1">
    <source>
        <dbReference type="SAM" id="SignalP"/>
    </source>
</evidence>
<comment type="caution">
    <text evidence="3">The sequence shown here is derived from an EMBL/GenBank/DDBJ whole genome shotgun (WGS) entry which is preliminary data.</text>
</comment>
<dbReference type="AlphaFoldDB" id="A0A8J2SYI2"/>
<organism evidence="3 4">
    <name type="scientific">Pelagomonas calceolata</name>
    <dbReference type="NCBI Taxonomy" id="35677"/>
    <lineage>
        <taxon>Eukaryota</taxon>
        <taxon>Sar</taxon>
        <taxon>Stramenopiles</taxon>
        <taxon>Ochrophyta</taxon>
        <taxon>Pelagophyceae</taxon>
        <taxon>Pelagomonadales</taxon>
        <taxon>Pelagomonadaceae</taxon>
        <taxon>Pelagomonas</taxon>
    </lineage>
</organism>
<dbReference type="PROSITE" id="PS51352">
    <property type="entry name" value="THIOREDOXIN_2"/>
    <property type="match status" value="1"/>
</dbReference>
<dbReference type="SUPFAM" id="SSF52833">
    <property type="entry name" value="Thioredoxin-like"/>
    <property type="match status" value="1"/>
</dbReference>
<dbReference type="InterPro" id="IPR013766">
    <property type="entry name" value="Thioredoxin_domain"/>
</dbReference>
<reference evidence="3" key="1">
    <citation type="submission" date="2021-11" db="EMBL/GenBank/DDBJ databases">
        <authorList>
            <consortium name="Genoscope - CEA"/>
            <person name="William W."/>
        </authorList>
    </citation>
    <scope>NUCLEOTIDE SEQUENCE</scope>
</reference>
<keyword evidence="1" id="KW-0732">Signal</keyword>